<dbReference type="Gene3D" id="3.30.200.20">
    <property type="entry name" value="Phosphorylase Kinase, domain 1"/>
    <property type="match status" value="2"/>
</dbReference>
<reference evidence="9" key="2">
    <citation type="submission" date="2022-01" db="EMBL/GenBank/DDBJ databases">
        <authorList>
            <person name="Yamashiro T."/>
            <person name="Shiraishi A."/>
            <person name="Satake H."/>
            <person name="Nakayama K."/>
        </authorList>
    </citation>
    <scope>NUCLEOTIDE SEQUENCE</scope>
</reference>
<feature type="binding site" evidence="7">
    <location>
        <position position="68"/>
    </location>
    <ligand>
        <name>ATP</name>
        <dbReference type="ChEBI" id="CHEBI:30616"/>
    </ligand>
</feature>
<dbReference type="InterPro" id="IPR051824">
    <property type="entry name" value="LRR_Rcpt-Like_S/T_Kinase"/>
</dbReference>
<gene>
    <name evidence="9" type="ORF">Tco_0924326</name>
</gene>
<evidence type="ECO:0000256" key="1">
    <source>
        <dbReference type="ARBA" id="ARBA00004479"/>
    </source>
</evidence>
<evidence type="ECO:0000256" key="7">
    <source>
        <dbReference type="PROSITE-ProRule" id="PRU10141"/>
    </source>
</evidence>
<keyword evidence="10" id="KW-1185">Reference proteome</keyword>
<dbReference type="PROSITE" id="PS50011">
    <property type="entry name" value="PROTEIN_KINASE_DOM"/>
    <property type="match status" value="2"/>
</dbReference>
<dbReference type="Pfam" id="PF07714">
    <property type="entry name" value="PK_Tyr_Ser-Thr"/>
    <property type="match status" value="1"/>
</dbReference>
<keyword evidence="5 9" id="KW-0418">Kinase</keyword>
<keyword evidence="2" id="KW-0723">Serine/threonine-protein kinase</keyword>
<dbReference type="PROSITE" id="PS00108">
    <property type="entry name" value="PROTEIN_KINASE_ST"/>
    <property type="match status" value="1"/>
</dbReference>
<dbReference type="Proteomes" id="UP001151760">
    <property type="component" value="Unassembled WGS sequence"/>
</dbReference>
<dbReference type="InterPro" id="IPR000719">
    <property type="entry name" value="Prot_kinase_dom"/>
</dbReference>
<feature type="domain" description="Protein kinase" evidence="8">
    <location>
        <begin position="376"/>
        <end position="670"/>
    </location>
</feature>
<dbReference type="InterPro" id="IPR017441">
    <property type="entry name" value="Protein_kinase_ATP_BS"/>
</dbReference>
<dbReference type="EMBL" id="BQNB010014917">
    <property type="protein sequence ID" value="GJT33907.1"/>
    <property type="molecule type" value="Genomic_DNA"/>
</dbReference>
<proteinExistence type="predicted"/>
<dbReference type="Pfam" id="PF00069">
    <property type="entry name" value="Pkinase"/>
    <property type="match status" value="1"/>
</dbReference>
<dbReference type="InterPro" id="IPR011009">
    <property type="entry name" value="Kinase-like_dom_sf"/>
</dbReference>
<evidence type="ECO:0000313" key="10">
    <source>
        <dbReference type="Proteomes" id="UP001151760"/>
    </source>
</evidence>
<dbReference type="PROSITE" id="PS00107">
    <property type="entry name" value="PROTEIN_KINASE_ATP"/>
    <property type="match status" value="1"/>
</dbReference>
<dbReference type="SUPFAM" id="SSF56112">
    <property type="entry name" value="Protein kinase-like (PK-like)"/>
    <property type="match status" value="2"/>
</dbReference>
<protein>
    <submittedName>
        <fullName evidence="9">Kinase RLK-Pelle-CrRLK1L-1 family protein</fullName>
    </submittedName>
</protein>
<keyword evidence="4 7" id="KW-0547">Nucleotide-binding</keyword>
<dbReference type="InterPro" id="IPR008271">
    <property type="entry name" value="Ser/Thr_kinase_AS"/>
</dbReference>
<sequence length="694" mass="77954">MFFPTSEEAESYVTLDSLRQPCRQFTFAEIQLATENFDESLVIGHGGFGKVYQGTIIYGATPLTAAIKRLDSTSSQGASEFWAEVKMLSRLRHSHLVSLIGYCNDGQEMILVYEYVPNGTLADRLHKRRAPLTWVRRLKICIGAARGLDYLHTDAGTKPRVIHRDVKSTYILLDNKWVAKISDFGLSKIGPTNQPSTYVNTLVRGTFGYIDPDYFLTGRLTRKSDVYAFGVVLFEVLSGKQAVDRSIDEEHRGLATWAQDSIKEGVNHPRLRPTMSQVVVVLESILALQEKTNSSLHHEKIKIYGRRIRRKVPEFLFPSNPENSDPFVTNRMLFVELLVGGTSFKSLDTFLHTVAREDRILHKFSFSIINNATENFSEANLISIDLYGSMHQGKLEDGRDISIVGPYSDTKYELCVNEVSILVKLEHKNLVQLIGYCIEGTDVFLVYDFAPYGTLDCFIYGKLVFLNCTPLDCVSLIGLTHNHTRAPLDWDSRSKIILGVARALVYLHKHAPSRIIHRDVKPDNILLDGSFEPKLSCFSIAACYAINEPGCFDTVPCGTLGHMAPECFLDNGCLTTKADVLSFGIVVLETISSFKRYKCIPGTNKCLVDYVWSNWMNGTSLNIIDPRIYADTSSVTRFIHIALLCIQENPTERPPMEEVIGMLLGSSPIELPIPNEPTWAIKKNFDADYDSKLT</sequence>
<evidence type="ECO:0000256" key="5">
    <source>
        <dbReference type="ARBA" id="ARBA00022777"/>
    </source>
</evidence>
<organism evidence="9 10">
    <name type="scientific">Tanacetum coccineum</name>
    <dbReference type="NCBI Taxonomy" id="301880"/>
    <lineage>
        <taxon>Eukaryota</taxon>
        <taxon>Viridiplantae</taxon>
        <taxon>Streptophyta</taxon>
        <taxon>Embryophyta</taxon>
        <taxon>Tracheophyta</taxon>
        <taxon>Spermatophyta</taxon>
        <taxon>Magnoliopsida</taxon>
        <taxon>eudicotyledons</taxon>
        <taxon>Gunneridae</taxon>
        <taxon>Pentapetalae</taxon>
        <taxon>asterids</taxon>
        <taxon>campanulids</taxon>
        <taxon>Asterales</taxon>
        <taxon>Asteraceae</taxon>
        <taxon>Asteroideae</taxon>
        <taxon>Anthemideae</taxon>
        <taxon>Anthemidinae</taxon>
        <taxon>Tanacetum</taxon>
    </lineage>
</organism>
<dbReference type="PANTHER" id="PTHR48006:SF92">
    <property type="entry name" value="LRR RECEPTOR-LIKE SERINE_THREONINE-PROTEIN KINASE GSO1"/>
    <property type="match status" value="1"/>
</dbReference>
<evidence type="ECO:0000259" key="8">
    <source>
        <dbReference type="PROSITE" id="PS50011"/>
    </source>
</evidence>
<keyword evidence="3" id="KW-0808">Transferase</keyword>
<comment type="subcellular location">
    <subcellularLocation>
        <location evidence="1">Membrane</location>
        <topology evidence="1">Single-pass type I membrane protein</topology>
    </subcellularLocation>
</comment>
<dbReference type="PANTHER" id="PTHR48006">
    <property type="entry name" value="LEUCINE-RICH REPEAT-CONTAINING PROTEIN DDB_G0281931-RELATED"/>
    <property type="match status" value="1"/>
</dbReference>
<dbReference type="GO" id="GO:0016301">
    <property type="term" value="F:kinase activity"/>
    <property type="evidence" value="ECO:0007669"/>
    <property type="project" value="UniProtKB-KW"/>
</dbReference>
<dbReference type="SMART" id="SM00220">
    <property type="entry name" value="S_TKc"/>
    <property type="match status" value="2"/>
</dbReference>
<evidence type="ECO:0000256" key="6">
    <source>
        <dbReference type="ARBA" id="ARBA00022840"/>
    </source>
</evidence>
<evidence type="ECO:0000313" key="9">
    <source>
        <dbReference type="EMBL" id="GJT33907.1"/>
    </source>
</evidence>
<evidence type="ECO:0000256" key="2">
    <source>
        <dbReference type="ARBA" id="ARBA00022527"/>
    </source>
</evidence>
<dbReference type="InterPro" id="IPR001245">
    <property type="entry name" value="Ser-Thr/Tyr_kinase_cat_dom"/>
</dbReference>
<evidence type="ECO:0000256" key="4">
    <source>
        <dbReference type="ARBA" id="ARBA00022741"/>
    </source>
</evidence>
<keyword evidence="6 7" id="KW-0067">ATP-binding</keyword>
<evidence type="ECO:0000256" key="3">
    <source>
        <dbReference type="ARBA" id="ARBA00022679"/>
    </source>
</evidence>
<comment type="caution">
    <text evidence="9">The sequence shown here is derived from an EMBL/GenBank/DDBJ whole genome shotgun (WGS) entry which is preliminary data.</text>
</comment>
<name>A0ABQ5D4Y3_9ASTR</name>
<accession>A0ABQ5D4Y3</accession>
<feature type="domain" description="Protein kinase" evidence="8">
    <location>
        <begin position="37"/>
        <end position="286"/>
    </location>
</feature>
<dbReference type="Gene3D" id="1.10.510.10">
    <property type="entry name" value="Transferase(Phosphotransferase) domain 1"/>
    <property type="match status" value="2"/>
</dbReference>
<reference evidence="9" key="1">
    <citation type="journal article" date="2022" name="Int. J. Mol. Sci.">
        <title>Draft Genome of Tanacetum Coccineum: Genomic Comparison of Closely Related Tanacetum-Family Plants.</title>
        <authorList>
            <person name="Yamashiro T."/>
            <person name="Shiraishi A."/>
            <person name="Nakayama K."/>
            <person name="Satake H."/>
        </authorList>
    </citation>
    <scope>NUCLEOTIDE SEQUENCE</scope>
</reference>